<dbReference type="Proteomes" id="UP000001477">
    <property type="component" value="Chromosome"/>
</dbReference>
<evidence type="ECO:0000256" key="7">
    <source>
        <dbReference type="ARBA" id="ARBA00022779"/>
    </source>
</evidence>
<keyword evidence="6" id="KW-0812">Transmembrane</keyword>
<evidence type="ECO:0000256" key="2">
    <source>
        <dbReference type="ARBA" id="ARBA00004162"/>
    </source>
</evidence>
<dbReference type="GO" id="GO:0005886">
    <property type="term" value="C:plasma membrane"/>
    <property type="evidence" value="ECO:0007669"/>
    <property type="project" value="UniProtKB-SubCell"/>
</dbReference>
<evidence type="ECO:0000256" key="5">
    <source>
        <dbReference type="ARBA" id="ARBA00022500"/>
    </source>
</evidence>
<sequence length="175" mass="19171">MHMKKNLISVLILALCFANLVLTALLIFTIIPETKKANNLIDQVCEAISLDLNSGTATSGSQLPQDQIVDYALTADDDTLTFNFAPSEDGNTHYLVCGISLSLNKKSDGYKTYGEDLSAKKNVILADITDIIGDYTMEQYNTDKSAVHDKILKTLQKKFGADYIVDVNIVSSLTQ</sequence>
<accession>C4ZAN5</accession>
<evidence type="ECO:0000313" key="11">
    <source>
        <dbReference type="EMBL" id="ACR75540.1"/>
    </source>
</evidence>
<dbReference type="AlphaFoldDB" id="C4ZAN5"/>
<comment type="function">
    <text evidence="1 10">Controls the rotational direction of flagella during chemotaxis.</text>
</comment>
<dbReference type="KEGG" id="ere:EUBREC_1796"/>
<keyword evidence="8" id="KW-1133">Transmembrane helix</keyword>
<dbReference type="GO" id="GO:0071973">
    <property type="term" value="P:bacterial-type flagellum-dependent cell motility"/>
    <property type="evidence" value="ECO:0007669"/>
    <property type="project" value="InterPro"/>
</dbReference>
<protein>
    <recommendedName>
        <fullName evidence="10">Flagellar protein FliL</fullName>
    </recommendedName>
</protein>
<dbReference type="GO" id="GO:0009425">
    <property type="term" value="C:bacterial-type flagellum basal body"/>
    <property type="evidence" value="ECO:0007669"/>
    <property type="project" value="InterPro"/>
</dbReference>
<evidence type="ECO:0000256" key="9">
    <source>
        <dbReference type="ARBA" id="ARBA00023136"/>
    </source>
</evidence>
<keyword evidence="7 10" id="KW-0283">Flagellar rotation</keyword>
<name>C4ZAN5_AGARV</name>
<dbReference type="InterPro" id="IPR005503">
    <property type="entry name" value="FliL"/>
</dbReference>
<dbReference type="Pfam" id="PF03748">
    <property type="entry name" value="FliL"/>
    <property type="match status" value="1"/>
</dbReference>
<organism evidence="11 12">
    <name type="scientific">Agathobacter rectalis (strain ATCC 33656 / DSM 3377 / JCM 17463 / KCTC 5835 / VPI 0990)</name>
    <name type="common">Eubacterium rectale</name>
    <dbReference type="NCBI Taxonomy" id="515619"/>
    <lineage>
        <taxon>Bacteria</taxon>
        <taxon>Bacillati</taxon>
        <taxon>Bacillota</taxon>
        <taxon>Clostridia</taxon>
        <taxon>Lachnospirales</taxon>
        <taxon>Lachnospiraceae</taxon>
        <taxon>Agathobacter</taxon>
    </lineage>
</organism>
<evidence type="ECO:0000256" key="8">
    <source>
        <dbReference type="ARBA" id="ARBA00022989"/>
    </source>
</evidence>
<dbReference type="HOGENOM" id="CLU_128625_0_0_9"/>
<keyword evidence="9 10" id="KW-0472">Membrane</keyword>
<evidence type="ECO:0000256" key="4">
    <source>
        <dbReference type="ARBA" id="ARBA00022475"/>
    </source>
</evidence>
<dbReference type="GO" id="GO:0006935">
    <property type="term" value="P:chemotaxis"/>
    <property type="evidence" value="ECO:0007669"/>
    <property type="project" value="UniProtKB-KW"/>
</dbReference>
<dbReference type="STRING" id="515619.EUBREC_1796"/>
<evidence type="ECO:0000256" key="6">
    <source>
        <dbReference type="ARBA" id="ARBA00022692"/>
    </source>
</evidence>
<evidence type="ECO:0000313" key="12">
    <source>
        <dbReference type="Proteomes" id="UP000001477"/>
    </source>
</evidence>
<dbReference type="EMBL" id="CP001107">
    <property type="protein sequence ID" value="ACR75540.1"/>
    <property type="molecule type" value="Genomic_DNA"/>
</dbReference>
<comment type="subcellular location">
    <subcellularLocation>
        <location evidence="2">Cell membrane</location>
        <topology evidence="2">Single-pass membrane protein</topology>
    </subcellularLocation>
</comment>
<comment type="similarity">
    <text evidence="3 10">Belongs to the FliL family.</text>
</comment>
<keyword evidence="5 10" id="KW-0145">Chemotaxis</keyword>
<evidence type="ECO:0000256" key="3">
    <source>
        <dbReference type="ARBA" id="ARBA00008281"/>
    </source>
</evidence>
<keyword evidence="4 10" id="KW-1003">Cell membrane</keyword>
<evidence type="ECO:0000256" key="1">
    <source>
        <dbReference type="ARBA" id="ARBA00002254"/>
    </source>
</evidence>
<evidence type="ECO:0000256" key="10">
    <source>
        <dbReference type="RuleBase" id="RU364125"/>
    </source>
</evidence>
<reference evidence="11 12" key="1">
    <citation type="journal article" date="2009" name="Proc. Natl. Acad. Sci. U.S.A.">
        <title>Characterizing a model human gut microbiota composed of members of its two dominant bacterial phyla.</title>
        <authorList>
            <person name="Mahowald M.A."/>
            <person name="Rey F.E."/>
            <person name="Seedorf H."/>
            <person name="Turnbaugh P.J."/>
            <person name="Fulton R.S."/>
            <person name="Wollam A."/>
            <person name="Shah N."/>
            <person name="Wang C."/>
            <person name="Magrini V."/>
            <person name="Wilson R.K."/>
            <person name="Cantarel B.L."/>
            <person name="Coutinho P.M."/>
            <person name="Henrissat B."/>
            <person name="Crock L.W."/>
            <person name="Russell A."/>
            <person name="Verberkmoes N.C."/>
            <person name="Hettich R.L."/>
            <person name="Gordon J.I."/>
        </authorList>
    </citation>
    <scope>NUCLEOTIDE SEQUENCE [LARGE SCALE GENOMIC DNA]</scope>
    <source>
        <strain evidence="12">ATCC 33656 / DSM 3377 / JCM 17463 / KCTC 5835 / LMG 30912 / VPI 0990</strain>
    </source>
</reference>
<dbReference type="PaxDb" id="515619-EUBREC_1796"/>
<proteinExistence type="inferred from homology"/>
<gene>
    <name evidence="11" type="ordered locus">EUBREC_1796</name>
</gene>